<comment type="subcellular location">
    <subcellularLocation>
        <location evidence="1">Membrane</location>
        <topology evidence="1">Multi-pass membrane protein</topology>
    </subcellularLocation>
</comment>
<sequence length="160" mass="18568">MGNRYLKFALNGILGTAVETIVLWVLSNFIFHNYIGNYIIAPTIAFEVELLLKFIISYYWIWNKKISRGNEHKSFISQFLQYNFFLTFGFIVRMGLLLGFEKIFGWDVIICNLVAGALSGSLNFLFAEKIVFRSVGFKQLLPQGYQWVQKRVKGWNGVIF</sequence>
<keyword evidence="4 5" id="KW-0472">Membrane</keyword>
<proteinExistence type="predicted"/>
<dbReference type="KEGG" id="mcos:GM418_22950"/>
<keyword evidence="3 5" id="KW-1133">Transmembrane helix</keyword>
<evidence type="ECO:0000256" key="3">
    <source>
        <dbReference type="ARBA" id="ARBA00022989"/>
    </source>
</evidence>
<gene>
    <name evidence="7" type="ORF">GM418_22950</name>
</gene>
<evidence type="ECO:0000259" key="6">
    <source>
        <dbReference type="Pfam" id="PF04138"/>
    </source>
</evidence>
<dbReference type="RefSeq" id="WP_158869549.1">
    <property type="nucleotide sequence ID" value="NZ_CP046401.1"/>
</dbReference>
<evidence type="ECO:0000256" key="5">
    <source>
        <dbReference type="SAM" id="Phobius"/>
    </source>
</evidence>
<dbReference type="AlphaFoldDB" id="A0A6I6JTM3"/>
<keyword evidence="2 5" id="KW-0812">Transmembrane</keyword>
<evidence type="ECO:0000256" key="1">
    <source>
        <dbReference type="ARBA" id="ARBA00004141"/>
    </source>
</evidence>
<feature type="transmembrane region" description="Helical" evidence="5">
    <location>
        <begin position="38"/>
        <end position="61"/>
    </location>
</feature>
<keyword evidence="8" id="KW-1185">Reference proteome</keyword>
<reference evidence="7 8" key="1">
    <citation type="submission" date="2019-11" db="EMBL/GenBank/DDBJ databases">
        <authorList>
            <person name="Zheng R.K."/>
            <person name="Sun C.M."/>
        </authorList>
    </citation>
    <scope>NUCLEOTIDE SEQUENCE [LARGE SCALE GENOMIC DNA]</scope>
    <source>
        <strain evidence="7 8">WC007</strain>
    </source>
</reference>
<feature type="transmembrane region" description="Helical" evidence="5">
    <location>
        <begin position="82"/>
        <end position="100"/>
    </location>
</feature>
<evidence type="ECO:0000313" key="7">
    <source>
        <dbReference type="EMBL" id="QGY46415.1"/>
    </source>
</evidence>
<feature type="transmembrane region" description="Helical" evidence="5">
    <location>
        <begin position="106"/>
        <end position="126"/>
    </location>
</feature>
<name>A0A6I6JTM3_9BACT</name>
<accession>A0A6I6JTM3</accession>
<dbReference type="GO" id="GO:0000271">
    <property type="term" value="P:polysaccharide biosynthetic process"/>
    <property type="evidence" value="ECO:0007669"/>
    <property type="project" value="InterPro"/>
</dbReference>
<dbReference type="GO" id="GO:0016020">
    <property type="term" value="C:membrane"/>
    <property type="evidence" value="ECO:0007669"/>
    <property type="project" value="UniProtKB-SubCell"/>
</dbReference>
<feature type="transmembrane region" description="Helical" evidence="5">
    <location>
        <begin position="12"/>
        <end position="32"/>
    </location>
</feature>
<feature type="domain" description="GtrA/DPMS transmembrane" evidence="6">
    <location>
        <begin position="7"/>
        <end position="132"/>
    </location>
</feature>
<dbReference type="InterPro" id="IPR007267">
    <property type="entry name" value="GtrA_DPMS_TM"/>
</dbReference>
<dbReference type="Pfam" id="PF04138">
    <property type="entry name" value="GtrA_DPMS_TM"/>
    <property type="match status" value="1"/>
</dbReference>
<evidence type="ECO:0000256" key="4">
    <source>
        <dbReference type="ARBA" id="ARBA00023136"/>
    </source>
</evidence>
<dbReference type="Proteomes" id="UP000428260">
    <property type="component" value="Chromosome"/>
</dbReference>
<dbReference type="EMBL" id="CP046401">
    <property type="protein sequence ID" value="QGY46415.1"/>
    <property type="molecule type" value="Genomic_DNA"/>
</dbReference>
<organism evidence="7 8">
    <name type="scientific">Maribellus comscasis</name>
    <dbReference type="NCBI Taxonomy" id="2681766"/>
    <lineage>
        <taxon>Bacteria</taxon>
        <taxon>Pseudomonadati</taxon>
        <taxon>Bacteroidota</taxon>
        <taxon>Bacteroidia</taxon>
        <taxon>Marinilabiliales</taxon>
        <taxon>Prolixibacteraceae</taxon>
        <taxon>Maribellus</taxon>
    </lineage>
</organism>
<evidence type="ECO:0000256" key="2">
    <source>
        <dbReference type="ARBA" id="ARBA00022692"/>
    </source>
</evidence>
<protein>
    <submittedName>
        <fullName evidence="7">GtrA family protein</fullName>
    </submittedName>
</protein>
<evidence type="ECO:0000313" key="8">
    <source>
        <dbReference type="Proteomes" id="UP000428260"/>
    </source>
</evidence>